<protein>
    <submittedName>
        <fullName evidence="1">Uncharacterized protein</fullName>
    </submittedName>
</protein>
<name>A0A4Y2NRN6_ARAVE</name>
<evidence type="ECO:0000313" key="2">
    <source>
        <dbReference type="Proteomes" id="UP000499080"/>
    </source>
</evidence>
<keyword evidence="2" id="KW-1185">Reference proteome</keyword>
<organism evidence="1 2">
    <name type="scientific">Araneus ventricosus</name>
    <name type="common">Orbweaver spider</name>
    <name type="synonym">Epeira ventricosa</name>
    <dbReference type="NCBI Taxonomy" id="182803"/>
    <lineage>
        <taxon>Eukaryota</taxon>
        <taxon>Metazoa</taxon>
        <taxon>Ecdysozoa</taxon>
        <taxon>Arthropoda</taxon>
        <taxon>Chelicerata</taxon>
        <taxon>Arachnida</taxon>
        <taxon>Araneae</taxon>
        <taxon>Araneomorphae</taxon>
        <taxon>Entelegynae</taxon>
        <taxon>Araneoidea</taxon>
        <taxon>Araneidae</taxon>
        <taxon>Araneus</taxon>
    </lineage>
</organism>
<evidence type="ECO:0000313" key="1">
    <source>
        <dbReference type="EMBL" id="GBN40697.1"/>
    </source>
</evidence>
<dbReference type="Proteomes" id="UP000499080">
    <property type="component" value="Unassembled WGS sequence"/>
</dbReference>
<proteinExistence type="predicted"/>
<dbReference type="EMBL" id="BGPR01288519">
    <property type="protein sequence ID" value="GBN40697.1"/>
    <property type="molecule type" value="Genomic_DNA"/>
</dbReference>
<reference evidence="1 2" key="1">
    <citation type="journal article" date="2019" name="Sci. Rep.">
        <title>Orb-weaving spider Araneus ventricosus genome elucidates the spidroin gene catalogue.</title>
        <authorList>
            <person name="Kono N."/>
            <person name="Nakamura H."/>
            <person name="Ohtoshi R."/>
            <person name="Moran D.A.P."/>
            <person name="Shinohara A."/>
            <person name="Yoshida Y."/>
            <person name="Fujiwara M."/>
            <person name="Mori M."/>
            <person name="Tomita M."/>
            <person name="Arakawa K."/>
        </authorList>
    </citation>
    <scope>NUCLEOTIDE SEQUENCE [LARGE SCALE GENOMIC DNA]</scope>
</reference>
<dbReference type="AlphaFoldDB" id="A0A4Y2NRN6"/>
<feature type="non-terminal residue" evidence="1">
    <location>
        <position position="1"/>
    </location>
</feature>
<gene>
    <name evidence="1" type="ORF">AVEN_136548_1</name>
</gene>
<comment type="caution">
    <text evidence="1">The sequence shown here is derived from an EMBL/GenBank/DDBJ whole genome shotgun (WGS) entry which is preliminary data.</text>
</comment>
<sequence length="115" mass="12991">ALHRVLVVIKAHASRGLIFRGSNEIFGWNNNGNYMMMMVTVSAFDSFLADHIERLENPGSGQTSYLSSSICEEFIESSKYHSLFEGSTPDITYVDQLPFILRSVVEIEEIVKEID</sequence>
<accession>A0A4Y2NRN6</accession>